<evidence type="ECO:0000313" key="16">
    <source>
        <dbReference type="Proteomes" id="UP000242412"/>
    </source>
</evidence>
<dbReference type="EMBL" id="CP063120">
    <property type="protein sequence ID" value="QOR16435.1"/>
    <property type="molecule type" value="Genomic_DNA"/>
</dbReference>
<dbReference type="GO" id="GO:0032153">
    <property type="term" value="C:cell division site"/>
    <property type="evidence" value="ECO:0007669"/>
    <property type="project" value="UniProtKB-UniRule"/>
</dbReference>
<evidence type="ECO:0000256" key="6">
    <source>
        <dbReference type="ARBA" id="ARBA00023136"/>
    </source>
</evidence>
<dbReference type="PANTHER" id="PTHR37479">
    <property type="entry name" value="CELL DIVISION PROTEIN FTSL"/>
    <property type="match status" value="1"/>
</dbReference>
<reference evidence="13 18" key="4">
    <citation type="submission" date="2020-10" db="EMBL/GenBank/DDBJ databases">
        <title>Genomic diversity and antimicrobial resistance of Haemophilus colonising the airways of young children with cystic fibrosis.</title>
        <authorList>
            <person name="Watts S.C."/>
            <person name="Judd L.M."/>
            <person name="Carzino R."/>
            <person name="Ranganathan S."/>
            <person name="Holt K.E."/>
        </authorList>
    </citation>
    <scope>NUCLEOTIDE SEQUENCE [LARGE SCALE GENOMIC DNA]</scope>
    <source>
        <strain evidence="13 18">M1C137_2</strain>
    </source>
</reference>
<evidence type="ECO:0000256" key="7">
    <source>
        <dbReference type="ARBA" id="ARBA00023306"/>
    </source>
</evidence>
<dbReference type="Proteomes" id="UP000242412">
    <property type="component" value="Unassembled WGS sequence"/>
</dbReference>
<reference evidence="12 16" key="2">
    <citation type="submission" date="2016-11" db="EMBL/GenBank/DDBJ databases">
        <title>Simultaneous identification of Haemophilus influenzae and Haemophilus haemolyticus using TaqMan real-time PCR.</title>
        <authorList>
            <person name="Price E.P."/>
            <person name="Sarovich D.S."/>
            <person name="Harris T.M."/>
            <person name="Spargo J.C."/>
            <person name="Nosworthy E."/>
            <person name="Beissbarth J."/>
            <person name="Chang A.B."/>
            <person name="Smith-Vaughan H.C."/>
        </authorList>
    </citation>
    <scope>NUCLEOTIDE SEQUENCE [LARGE SCALE GENOMIC DNA]</scope>
    <source>
        <strain evidence="12 16">60884 B Hi-2</strain>
    </source>
</reference>
<sequence>MLENSERYPLQHILVEDIFSSNKLIVVLLLLILASAMGTIWMTHQTRGLISENGQLVLQHQALENEYRNLQLQEATESDNTRVESIAIGTLKMQRVQSEQEVVIFE</sequence>
<dbReference type="InterPro" id="IPR011922">
    <property type="entry name" value="Cell_div_FtsL"/>
</dbReference>
<dbReference type="Pfam" id="PF04999">
    <property type="entry name" value="FtsL"/>
    <property type="match status" value="1"/>
</dbReference>
<comment type="function">
    <text evidence="8">Essential cell division protein. May link together the upstream cell division proteins, which are predominantly cytoplasmic, with the downstream cell division proteins, which are predominantly periplasmic.</text>
</comment>
<keyword evidence="3 8" id="KW-0132">Cell division</keyword>
<reference evidence="14 17" key="3">
    <citation type="submission" date="2018-05" db="EMBL/GenBank/DDBJ databases">
        <title>Draft Genome Sequences for a Diverse set of 7 Haemophilus Species.</title>
        <authorList>
            <person name="Nichols M."/>
            <person name="Topaz N."/>
            <person name="Wang X."/>
            <person name="Wang X."/>
            <person name="Boxrud D."/>
        </authorList>
    </citation>
    <scope>NUCLEOTIDE SEQUENCE [LARGE SCALE GENOMIC DNA]</scope>
    <source>
        <strain evidence="14 17">C2008001710</strain>
    </source>
</reference>
<feature type="transmembrane region" description="Helical" evidence="8">
    <location>
        <begin position="24"/>
        <end position="43"/>
    </location>
</feature>
<dbReference type="HAMAP" id="MF_00910">
    <property type="entry name" value="FtsL"/>
    <property type="match status" value="1"/>
</dbReference>
<evidence type="ECO:0000256" key="4">
    <source>
        <dbReference type="ARBA" id="ARBA00022692"/>
    </source>
</evidence>
<evidence type="ECO:0000313" key="12">
    <source>
        <dbReference type="EMBL" id="OLV28519.1"/>
    </source>
</evidence>
<evidence type="ECO:0000256" key="3">
    <source>
        <dbReference type="ARBA" id="ARBA00022618"/>
    </source>
</evidence>
<evidence type="ECO:0000256" key="1">
    <source>
        <dbReference type="ARBA" id="ARBA00004401"/>
    </source>
</evidence>
<dbReference type="Proteomes" id="UP000253910">
    <property type="component" value="Unassembled WGS sequence"/>
</dbReference>
<dbReference type="GeneID" id="93298037"/>
<comment type="similarity">
    <text evidence="8">Belongs to the FtsL family.</text>
</comment>
<evidence type="ECO:0000313" key="14">
    <source>
        <dbReference type="EMBL" id="RDE95650.1"/>
    </source>
</evidence>
<comment type="subunit">
    <text evidence="8">Part of a complex composed of FtsB, FtsL and FtsQ.</text>
</comment>
<evidence type="ECO:0000256" key="5">
    <source>
        <dbReference type="ARBA" id="ARBA00022989"/>
    </source>
</evidence>
<dbReference type="Proteomes" id="UP000092740">
    <property type="component" value="Unassembled WGS sequence"/>
</dbReference>
<dbReference type="EMBL" id="MAQD01000007">
    <property type="protein sequence ID" value="OBY51202.1"/>
    <property type="molecule type" value="Genomic_DNA"/>
</dbReference>
<dbReference type="GO" id="GO:0043093">
    <property type="term" value="P:FtsZ-dependent cytokinesis"/>
    <property type="evidence" value="ECO:0007669"/>
    <property type="project" value="UniProtKB-UniRule"/>
</dbReference>
<dbReference type="GO" id="GO:0005886">
    <property type="term" value="C:plasma membrane"/>
    <property type="evidence" value="ECO:0007669"/>
    <property type="project" value="UniProtKB-SubCell"/>
</dbReference>
<dbReference type="PANTHER" id="PTHR37479:SF1">
    <property type="entry name" value="CELL DIVISION PROTEIN FTSL"/>
    <property type="match status" value="1"/>
</dbReference>
<evidence type="ECO:0000256" key="8">
    <source>
        <dbReference type="HAMAP-Rule" id="MF_00910"/>
    </source>
</evidence>
<dbReference type="RefSeq" id="WP_005696538.1">
    <property type="nucleotide sequence ID" value="NZ_CABFLI010000020.1"/>
</dbReference>
<gene>
    <name evidence="8 13" type="primary">ftsL</name>
    <name evidence="11" type="ORF">BBB48_07320</name>
    <name evidence="12" type="ORF">BSO15_00755</name>
    <name evidence="14" type="ORF">DPV87_02465</name>
    <name evidence="13" type="ORF">INP94_05900</name>
</gene>
<keyword evidence="10" id="KW-0175">Coiled coil</keyword>
<evidence type="ECO:0000313" key="17">
    <source>
        <dbReference type="Proteomes" id="UP000253910"/>
    </source>
</evidence>
<evidence type="ECO:0000256" key="10">
    <source>
        <dbReference type="SAM" id="Coils"/>
    </source>
</evidence>
<dbReference type="AlphaFoldDB" id="A0A1B8T3Y2"/>
<reference evidence="11 15" key="1">
    <citation type="submission" date="2016-06" db="EMBL/GenBank/DDBJ databases">
        <title>Simultaneous identification of Haemophilus influenzae and Haemophilus haemolyticus using TaqMan real-time PCR.</title>
        <authorList>
            <person name="Price E.P."/>
            <person name="Sarovich D.S."/>
            <person name="Harris T."/>
            <person name="Spargo J.C."/>
            <person name="Nosworthy E."/>
            <person name="Beissbarth J."/>
            <person name="Smith-Vaughan H.C."/>
        </authorList>
    </citation>
    <scope>NUCLEOTIDE SEQUENCE [LARGE SCALE GENOMIC DNA]</scope>
    <source>
        <strain evidence="11 15">ATCC 9796</strain>
    </source>
</reference>
<organism evidence="11 15">
    <name type="scientific">Haemophilus parainfluenzae</name>
    <dbReference type="NCBI Taxonomy" id="729"/>
    <lineage>
        <taxon>Bacteria</taxon>
        <taxon>Pseudomonadati</taxon>
        <taxon>Pseudomonadota</taxon>
        <taxon>Gammaproteobacteria</taxon>
        <taxon>Pasteurellales</taxon>
        <taxon>Pasteurellaceae</taxon>
        <taxon>Haemophilus</taxon>
    </lineage>
</organism>
<evidence type="ECO:0000256" key="2">
    <source>
        <dbReference type="ARBA" id="ARBA00022475"/>
    </source>
</evidence>
<keyword evidence="8" id="KW-0997">Cell inner membrane</keyword>
<keyword evidence="5 8" id="KW-1133">Transmembrane helix</keyword>
<keyword evidence="7 8" id="KW-0131">Cell cycle</keyword>
<dbReference type="EMBL" id="QEPW01000003">
    <property type="protein sequence ID" value="RDE95650.1"/>
    <property type="molecule type" value="Genomic_DNA"/>
</dbReference>
<evidence type="ECO:0000256" key="9">
    <source>
        <dbReference type="NCBIfam" id="TIGR02209"/>
    </source>
</evidence>
<evidence type="ECO:0000313" key="13">
    <source>
        <dbReference type="EMBL" id="QOR16435.1"/>
    </source>
</evidence>
<evidence type="ECO:0000313" key="11">
    <source>
        <dbReference type="EMBL" id="OBY51202.1"/>
    </source>
</evidence>
<dbReference type="EMBL" id="MPJJ01000001">
    <property type="protein sequence ID" value="OLV28519.1"/>
    <property type="molecule type" value="Genomic_DNA"/>
</dbReference>
<dbReference type="NCBIfam" id="TIGR02209">
    <property type="entry name" value="ftsL_broad"/>
    <property type="match status" value="1"/>
</dbReference>
<accession>A0A1B8T3Y2</accession>
<proteinExistence type="inferred from homology"/>
<dbReference type="OrthoDB" id="5689740at2"/>
<keyword evidence="4 8" id="KW-0812">Transmembrane</keyword>
<evidence type="ECO:0000313" key="18">
    <source>
        <dbReference type="Proteomes" id="UP000595009"/>
    </source>
</evidence>
<comment type="subcellular location">
    <subcellularLocation>
        <location evidence="8">Cell inner membrane</location>
        <topology evidence="8">Single-pass type II membrane protein</topology>
    </subcellularLocation>
    <subcellularLocation>
        <location evidence="1">Cell membrane</location>
        <topology evidence="1">Single-pass type II membrane protein</topology>
    </subcellularLocation>
    <text evidence="8">Localizes to the division septum where it forms a ring structure.</text>
</comment>
<name>A0A1B8T3Y2_HAEPA</name>
<feature type="coiled-coil region" evidence="10">
    <location>
        <begin position="53"/>
        <end position="80"/>
    </location>
</feature>
<keyword evidence="6 8" id="KW-0472">Membrane</keyword>
<protein>
    <recommendedName>
        <fullName evidence="8 9">Cell division protein FtsL</fullName>
    </recommendedName>
</protein>
<keyword evidence="2 8" id="KW-1003">Cell membrane</keyword>
<evidence type="ECO:0000313" key="15">
    <source>
        <dbReference type="Proteomes" id="UP000092740"/>
    </source>
</evidence>
<dbReference type="Proteomes" id="UP000595009">
    <property type="component" value="Chromosome"/>
</dbReference>